<feature type="compositionally biased region" description="Polar residues" evidence="1">
    <location>
        <begin position="127"/>
        <end position="138"/>
    </location>
</feature>
<feature type="compositionally biased region" description="Basic residues" evidence="1">
    <location>
        <begin position="89"/>
        <end position="100"/>
    </location>
</feature>
<proteinExistence type="predicted"/>
<feature type="compositionally biased region" description="Low complexity" evidence="1">
    <location>
        <begin position="246"/>
        <end position="275"/>
    </location>
</feature>
<name>A0A267GXC7_9PLAT</name>
<feature type="compositionally biased region" description="Polar residues" evidence="1">
    <location>
        <begin position="163"/>
        <end position="173"/>
    </location>
</feature>
<protein>
    <submittedName>
        <fullName evidence="2">Uncharacterized protein</fullName>
    </submittedName>
</protein>
<feature type="region of interest" description="Disordered" evidence="1">
    <location>
        <begin position="354"/>
        <end position="381"/>
    </location>
</feature>
<feature type="non-terminal residue" evidence="2">
    <location>
        <position position="1"/>
    </location>
</feature>
<organism evidence="2 3">
    <name type="scientific">Macrostomum lignano</name>
    <dbReference type="NCBI Taxonomy" id="282301"/>
    <lineage>
        <taxon>Eukaryota</taxon>
        <taxon>Metazoa</taxon>
        <taxon>Spiralia</taxon>
        <taxon>Lophotrochozoa</taxon>
        <taxon>Platyhelminthes</taxon>
        <taxon>Rhabditophora</taxon>
        <taxon>Macrostomorpha</taxon>
        <taxon>Macrostomida</taxon>
        <taxon>Macrostomidae</taxon>
        <taxon>Macrostomum</taxon>
    </lineage>
</organism>
<comment type="caution">
    <text evidence="2">The sequence shown here is derived from an EMBL/GenBank/DDBJ whole genome shotgun (WGS) entry which is preliminary data.</text>
</comment>
<evidence type="ECO:0000313" key="3">
    <source>
        <dbReference type="Proteomes" id="UP000215902"/>
    </source>
</evidence>
<dbReference type="EMBL" id="NIVC01000105">
    <property type="protein sequence ID" value="PAA90688.1"/>
    <property type="molecule type" value="Genomic_DNA"/>
</dbReference>
<feature type="region of interest" description="Disordered" evidence="1">
    <location>
        <begin position="313"/>
        <end position="342"/>
    </location>
</feature>
<gene>
    <name evidence="2" type="ORF">BOX15_Mlig002660g2</name>
</gene>
<feature type="compositionally biased region" description="Low complexity" evidence="1">
    <location>
        <begin position="139"/>
        <end position="150"/>
    </location>
</feature>
<feature type="region of interest" description="Disordered" evidence="1">
    <location>
        <begin position="43"/>
        <end position="205"/>
    </location>
</feature>
<reference evidence="2 3" key="1">
    <citation type="submission" date="2017-06" db="EMBL/GenBank/DDBJ databases">
        <title>A platform for efficient transgenesis in Macrostomum lignano, a flatworm model organism for stem cell research.</title>
        <authorList>
            <person name="Berezikov E."/>
        </authorList>
    </citation>
    <scope>NUCLEOTIDE SEQUENCE [LARGE SCALE GENOMIC DNA]</scope>
    <source>
        <strain evidence="2">DV1</strain>
        <tissue evidence="2">Whole organism</tissue>
    </source>
</reference>
<feature type="compositionally biased region" description="Low complexity" evidence="1">
    <location>
        <begin position="354"/>
        <end position="373"/>
    </location>
</feature>
<evidence type="ECO:0000313" key="2">
    <source>
        <dbReference type="EMBL" id="PAA90688.1"/>
    </source>
</evidence>
<evidence type="ECO:0000256" key="1">
    <source>
        <dbReference type="SAM" id="MobiDB-lite"/>
    </source>
</evidence>
<feature type="compositionally biased region" description="Low complexity" evidence="1">
    <location>
        <begin position="313"/>
        <end position="331"/>
    </location>
</feature>
<feature type="compositionally biased region" description="Polar residues" evidence="1">
    <location>
        <begin position="43"/>
        <end position="52"/>
    </location>
</feature>
<feature type="region of interest" description="Disordered" evidence="1">
    <location>
        <begin position="242"/>
        <end position="293"/>
    </location>
</feature>
<keyword evidence="3" id="KW-1185">Reference proteome</keyword>
<dbReference type="Proteomes" id="UP000215902">
    <property type="component" value="Unassembled WGS sequence"/>
</dbReference>
<sequence length="458" mass="49414">YIRGCQDFLSNFLSFRSKKKQQIALSMMQKLMRACISKNLPPGNTGNADLQSNNNNNNCSHYGNNGAKPGSSCRPQEQPDAEASSPVQTRRKHQRWHHKSLTLSLIRSPWRRSNADNNNKDSKKQELQCNSSQSVAGDSSSFSQSLTTRSVTMDHFPNPVAPSATQESVTPTSPALPCQPLAEQDAPVVESTVSSRGGSYRDYKSTRNSYISEPRQLGSSFNPDNYRRPNNLPLLKMHQLQLSQQAGRSRAVPAAAASSSCSPTAPAAAAPSNSSLRRRRYESGGSVSVNSDDLMLDTDVGNLLDEEDLLSELGTPAAEGPPSAFPPAAGAVRTSGSFRRTASLRQRRQALLSSTAMSHSMTSATQQRPRSISSPPPPADDAVLVGGSDLRQLAQEAAAMRLALLRLRRQLMNDEPVSDAAGSGVCAACGLDAKRVRLLETRVAELQAEADRLRTAAE</sequence>
<dbReference type="AlphaFoldDB" id="A0A267GXC7"/>
<accession>A0A267GXC7</accession>